<dbReference type="PANTHER" id="PTHR42830">
    <property type="entry name" value="OSMOTICALLY INDUCIBLE FAMILY PROTEIN"/>
    <property type="match status" value="1"/>
</dbReference>
<dbReference type="STRING" id="1658765.Msub_12170"/>
<dbReference type="EMBL" id="LFBU01000001">
    <property type="protein sequence ID" value="KMQ75961.1"/>
    <property type="molecule type" value="Genomic_DNA"/>
</dbReference>
<proteinExistence type="predicted"/>
<dbReference type="RefSeq" id="WP_048496004.1">
    <property type="nucleotide sequence ID" value="NZ_LFBU01000001.1"/>
</dbReference>
<dbReference type="PANTHER" id="PTHR42830:SF1">
    <property type="entry name" value="OSMOTICALLY INDUCIBLE FAMILY PROTEIN"/>
    <property type="match status" value="1"/>
</dbReference>
<comment type="caution">
    <text evidence="2">The sequence shown here is derived from an EMBL/GenBank/DDBJ whole genome shotgun (WGS) entry which is preliminary data.</text>
</comment>
<dbReference type="GO" id="GO:0004601">
    <property type="term" value="F:peroxidase activity"/>
    <property type="evidence" value="ECO:0007669"/>
    <property type="project" value="InterPro"/>
</dbReference>
<organism evidence="2 3">
    <name type="scientific">Marinobacter subterrani</name>
    <dbReference type="NCBI Taxonomy" id="1658765"/>
    <lineage>
        <taxon>Bacteria</taxon>
        <taxon>Pseudomonadati</taxon>
        <taxon>Pseudomonadota</taxon>
        <taxon>Gammaproteobacteria</taxon>
        <taxon>Pseudomonadales</taxon>
        <taxon>Marinobacteraceae</taxon>
        <taxon>Marinobacter</taxon>
    </lineage>
</organism>
<evidence type="ECO:0000256" key="1">
    <source>
        <dbReference type="SAM" id="MobiDB-lite"/>
    </source>
</evidence>
<dbReference type="NCBIfam" id="TIGR03562">
    <property type="entry name" value="osmo_induc_OsmC"/>
    <property type="match status" value="1"/>
</dbReference>
<evidence type="ECO:0000313" key="2">
    <source>
        <dbReference type="EMBL" id="KMQ75961.1"/>
    </source>
</evidence>
<feature type="region of interest" description="Disordered" evidence="1">
    <location>
        <begin position="1"/>
        <end position="24"/>
    </location>
</feature>
<dbReference type="InterPro" id="IPR015946">
    <property type="entry name" value="KH_dom-like_a/b"/>
</dbReference>
<dbReference type="Proteomes" id="UP000036102">
    <property type="component" value="Unassembled WGS sequence"/>
</dbReference>
<dbReference type="Gene3D" id="3.30.300.20">
    <property type="match status" value="1"/>
</dbReference>
<reference evidence="2 3" key="1">
    <citation type="submission" date="2015-06" db="EMBL/GenBank/DDBJ databases">
        <title>Marinobacter subterrani, a genetically tractable neutrophilic iron-oxidizing strain isolated from the Soudan Iron Mine.</title>
        <authorList>
            <person name="Bonis B.M."/>
            <person name="Gralnick J.A."/>
        </authorList>
    </citation>
    <scope>NUCLEOTIDE SEQUENCE [LARGE SCALE GENOMIC DNA]</scope>
    <source>
        <strain evidence="2 3">JG233</strain>
    </source>
</reference>
<dbReference type="PATRIC" id="fig|1658765.3.peg.2175"/>
<dbReference type="OrthoDB" id="9807532at2"/>
<name>A0A0J7JDQ6_9GAMM</name>
<dbReference type="InterPro" id="IPR003718">
    <property type="entry name" value="OsmC/Ohr_fam"/>
</dbReference>
<evidence type="ECO:0000313" key="3">
    <source>
        <dbReference type="Proteomes" id="UP000036102"/>
    </source>
</evidence>
<dbReference type="InterPro" id="IPR036102">
    <property type="entry name" value="OsmC/Ohrsf"/>
</dbReference>
<dbReference type="SUPFAM" id="SSF82784">
    <property type="entry name" value="OsmC-like"/>
    <property type="match status" value="1"/>
</dbReference>
<accession>A0A0J7JDQ6</accession>
<dbReference type="Pfam" id="PF02566">
    <property type="entry name" value="OsmC"/>
    <property type="match status" value="1"/>
</dbReference>
<sequence length="141" mass="14994">MKRNASAHWEGSLKDGKGTVSTESGVLSEQQYSFKTRFENGKGTNPEELLGAAHAGCFSMALSMILGESEHVPDSIDTKASVTLSQGSDGFEISAIHFDVTAKVPGIGQSEFLEAANTAKMNCPVSKALKSDITMDIHLTE</sequence>
<dbReference type="AlphaFoldDB" id="A0A0J7JDQ6"/>
<protein>
    <submittedName>
        <fullName evidence="2">Peroxiredoxin, OsmC subfamily</fullName>
    </submittedName>
</protein>
<dbReference type="InterPro" id="IPR052707">
    <property type="entry name" value="OsmC_Ohr_Peroxiredoxin"/>
</dbReference>
<dbReference type="GO" id="GO:0006979">
    <property type="term" value="P:response to oxidative stress"/>
    <property type="evidence" value="ECO:0007669"/>
    <property type="project" value="InterPro"/>
</dbReference>
<gene>
    <name evidence="2" type="ORF">Msub_12170</name>
</gene>
<dbReference type="InterPro" id="IPR019904">
    <property type="entry name" value="Peroxiredoxin_OsmC"/>
</dbReference>
<keyword evidence="3" id="KW-1185">Reference proteome</keyword>